<protein>
    <recommendedName>
        <fullName evidence="6">Probable periplasmic serine endoprotease DegP-like</fullName>
        <ecNumber evidence="5">3.4.21.107</ecNumber>
    </recommendedName>
    <alternativeName>
        <fullName evidence="14">Protease Do</fullName>
    </alternativeName>
</protein>
<evidence type="ECO:0000256" key="9">
    <source>
        <dbReference type="ARBA" id="ARBA00022737"/>
    </source>
</evidence>
<keyword evidence="10" id="KW-0574">Periplasm</keyword>
<feature type="region of interest" description="Disordered" evidence="17">
    <location>
        <begin position="48"/>
        <end position="70"/>
    </location>
</feature>
<dbReference type="GO" id="GO:0004252">
    <property type="term" value="F:serine-type endopeptidase activity"/>
    <property type="evidence" value="ECO:0007669"/>
    <property type="project" value="InterPro"/>
</dbReference>
<dbReference type="PROSITE" id="PS50106">
    <property type="entry name" value="PDZ"/>
    <property type="match status" value="2"/>
</dbReference>
<feature type="binding site" evidence="16">
    <location>
        <position position="116"/>
    </location>
    <ligand>
        <name>substrate</name>
    </ligand>
</feature>
<comment type="caution">
    <text evidence="20">The sequence shown here is derived from an EMBL/GenBank/DDBJ whole genome shotgun (WGS) entry which is preliminary data.</text>
</comment>
<dbReference type="PRINTS" id="PR00834">
    <property type="entry name" value="PROTEASES2C"/>
</dbReference>
<evidence type="ECO:0000256" key="6">
    <source>
        <dbReference type="ARBA" id="ARBA00013958"/>
    </source>
</evidence>
<keyword evidence="7 20" id="KW-0645">Protease</keyword>
<dbReference type="NCBIfam" id="TIGR02037">
    <property type="entry name" value="degP_htrA_DO"/>
    <property type="match status" value="1"/>
</dbReference>
<dbReference type="EC" id="3.4.21.107" evidence="5"/>
<dbReference type="InterPro" id="IPR001940">
    <property type="entry name" value="Peptidase_S1C"/>
</dbReference>
<evidence type="ECO:0000256" key="10">
    <source>
        <dbReference type="ARBA" id="ARBA00022764"/>
    </source>
</evidence>
<feature type="binding site" evidence="16">
    <location>
        <begin position="217"/>
        <end position="219"/>
    </location>
    <ligand>
        <name>substrate</name>
    </ligand>
</feature>
<evidence type="ECO:0000256" key="11">
    <source>
        <dbReference type="ARBA" id="ARBA00022801"/>
    </source>
</evidence>
<evidence type="ECO:0000256" key="18">
    <source>
        <dbReference type="SAM" id="SignalP"/>
    </source>
</evidence>
<dbReference type="Pfam" id="PF13180">
    <property type="entry name" value="PDZ_2"/>
    <property type="match status" value="2"/>
</dbReference>
<accession>A0A317MR28</accession>
<dbReference type="GO" id="GO:0042597">
    <property type="term" value="C:periplasmic space"/>
    <property type="evidence" value="ECO:0007669"/>
    <property type="project" value="UniProtKB-SubCell"/>
</dbReference>
<evidence type="ECO:0000256" key="8">
    <source>
        <dbReference type="ARBA" id="ARBA00022729"/>
    </source>
</evidence>
<keyword evidence="8 18" id="KW-0732">Signal</keyword>
<feature type="active site" description="Charge relay system" evidence="15">
    <location>
        <position position="219"/>
    </location>
</feature>
<dbReference type="SUPFAM" id="SSF50156">
    <property type="entry name" value="PDZ domain-like"/>
    <property type="match status" value="2"/>
</dbReference>
<evidence type="ECO:0000256" key="3">
    <source>
        <dbReference type="ARBA" id="ARBA00004418"/>
    </source>
</evidence>
<reference evidence="20 21" key="1">
    <citation type="submission" date="2018-05" db="EMBL/GenBank/DDBJ databases">
        <title>Genomic Encyclopedia of Type Strains, Phase IV (KMG-IV): sequencing the most valuable type-strain genomes for metagenomic binning, comparative biology and taxonomic classification.</title>
        <authorList>
            <person name="Goeker M."/>
        </authorList>
    </citation>
    <scope>NUCLEOTIDE SEQUENCE [LARGE SCALE GENOMIC DNA]</scope>
    <source>
        <strain evidence="20 21">DSM 23606</strain>
    </source>
</reference>
<feature type="domain" description="PDZ" evidence="19">
    <location>
        <begin position="258"/>
        <end position="354"/>
    </location>
</feature>
<dbReference type="Pfam" id="PF13365">
    <property type="entry name" value="Trypsin_2"/>
    <property type="match status" value="1"/>
</dbReference>
<keyword evidence="21" id="KW-1185">Reference proteome</keyword>
<comment type="subcellular location">
    <subcellularLocation>
        <location evidence="3">Periplasm</location>
    </subcellularLocation>
</comment>
<evidence type="ECO:0000313" key="20">
    <source>
        <dbReference type="EMBL" id="PWV59062.1"/>
    </source>
</evidence>
<dbReference type="InterPro" id="IPR001478">
    <property type="entry name" value="PDZ"/>
</dbReference>
<dbReference type="InterPro" id="IPR009003">
    <property type="entry name" value="Peptidase_S1_PA"/>
</dbReference>
<evidence type="ECO:0000256" key="2">
    <source>
        <dbReference type="ARBA" id="ARBA00002610"/>
    </source>
</evidence>
<keyword evidence="13" id="KW-0346">Stress response</keyword>
<gene>
    <name evidence="20" type="ORF">C7443_11260</name>
</gene>
<feature type="chain" id="PRO_5038596410" description="Probable periplasmic serine endoprotease DegP-like" evidence="18">
    <location>
        <begin position="27"/>
        <end position="471"/>
    </location>
</feature>
<keyword evidence="12" id="KW-0720">Serine protease</keyword>
<proteinExistence type="inferred from homology"/>
<organism evidence="20 21">
    <name type="scientific">Plasticicumulans acidivorans</name>
    <dbReference type="NCBI Taxonomy" id="886464"/>
    <lineage>
        <taxon>Bacteria</taxon>
        <taxon>Pseudomonadati</taxon>
        <taxon>Pseudomonadota</taxon>
        <taxon>Gammaproteobacteria</taxon>
        <taxon>Candidatus Competibacteraceae</taxon>
        <taxon>Plasticicumulans</taxon>
    </lineage>
</organism>
<keyword evidence="9" id="KW-0677">Repeat</keyword>
<evidence type="ECO:0000256" key="13">
    <source>
        <dbReference type="ARBA" id="ARBA00023016"/>
    </source>
</evidence>
<dbReference type="RefSeq" id="WP_110019864.1">
    <property type="nucleotide sequence ID" value="NZ_QGTJ01000012.1"/>
</dbReference>
<evidence type="ECO:0000256" key="17">
    <source>
        <dbReference type="SAM" id="MobiDB-lite"/>
    </source>
</evidence>
<dbReference type="EMBL" id="QGTJ01000012">
    <property type="protein sequence ID" value="PWV59062.1"/>
    <property type="molecule type" value="Genomic_DNA"/>
</dbReference>
<dbReference type="PANTHER" id="PTHR22939">
    <property type="entry name" value="SERINE PROTEASE FAMILY S1C HTRA-RELATED"/>
    <property type="match status" value="1"/>
</dbReference>
<evidence type="ECO:0000256" key="12">
    <source>
        <dbReference type="ARBA" id="ARBA00022825"/>
    </source>
</evidence>
<dbReference type="SUPFAM" id="SSF50494">
    <property type="entry name" value="Trypsin-like serine proteases"/>
    <property type="match status" value="1"/>
</dbReference>
<dbReference type="Gene3D" id="2.30.42.10">
    <property type="match status" value="2"/>
</dbReference>
<dbReference type="GO" id="GO:0006508">
    <property type="term" value="P:proteolysis"/>
    <property type="evidence" value="ECO:0007669"/>
    <property type="project" value="UniProtKB-KW"/>
</dbReference>
<feature type="binding site" evidence="16">
    <location>
        <position position="146"/>
    </location>
    <ligand>
        <name>substrate</name>
    </ligand>
</feature>
<feature type="active site" description="Charge relay system" evidence="15">
    <location>
        <position position="116"/>
    </location>
</feature>
<evidence type="ECO:0000256" key="1">
    <source>
        <dbReference type="ARBA" id="ARBA00001772"/>
    </source>
</evidence>
<feature type="domain" description="PDZ" evidence="19">
    <location>
        <begin position="371"/>
        <end position="460"/>
    </location>
</feature>
<dbReference type="Proteomes" id="UP000246569">
    <property type="component" value="Unassembled WGS sequence"/>
</dbReference>
<sequence length="471" mass="49884">MSKLLRLAAVTLLHAALLFTTLPARADDLPDFTALVDHYASAVVSISTTGKTEPANEDRTPHDKRLPNPFEGTPFEEPFRHFFDQRPEQRTPRSTPSSIGSGFIVSADGYILTNAHVVDGAERVTVGMNDRTEHVAEVVGSDPRSDIALLKIQAKDLPTVKIGDSDALRVGQWVLAIGSPFGFESSATVGIVSAVGRSLPTDNYVPFIQTDAAVNPGNSGGPLFNRSGEVIGVNSQIYSRSGGYQGLSFAIPIKVAMNVAEQLKTRGRVARGWLGVLIQEVTPDLAKSFGLDRPRGALIGQVMDDGPGAKNGLKAGDIVLEFDGHAISRSGELPPLVGASSPGKEATLQIFRDGAQTQIKVQIGELPDDVAVNGRSAASGEAHGLGLEVTELPAEQRTQGDSGVVVREVRSGPAQSAGIRTGDVIVRVNNQAITGPAQFATVIRQLPRGKPVAVLIRRDDNALFLPLTLPE</sequence>
<evidence type="ECO:0000256" key="14">
    <source>
        <dbReference type="ARBA" id="ARBA00032850"/>
    </source>
</evidence>
<dbReference type="AlphaFoldDB" id="A0A317MR28"/>
<evidence type="ECO:0000256" key="16">
    <source>
        <dbReference type="PIRSR" id="PIRSR611782-2"/>
    </source>
</evidence>
<evidence type="ECO:0000256" key="7">
    <source>
        <dbReference type="ARBA" id="ARBA00022670"/>
    </source>
</evidence>
<dbReference type="CDD" id="cd10839">
    <property type="entry name" value="cpPDZ1_DegP-like"/>
    <property type="match status" value="1"/>
</dbReference>
<feature type="compositionally biased region" description="Basic and acidic residues" evidence="17">
    <location>
        <begin position="54"/>
        <end position="66"/>
    </location>
</feature>
<dbReference type="InterPro" id="IPR036034">
    <property type="entry name" value="PDZ_sf"/>
</dbReference>
<comment type="similarity">
    <text evidence="4">Belongs to the peptidase S1C family.</text>
</comment>
<evidence type="ECO:0000256" key="5">
    <source>
        <dbReference type="ARBA" id="ARBA00013035"/>
    </source>
</evidence>
<evidence type="ECO:0000259" key="19">
    <source>
        <dbReference type="PROSITE" id="PS50106"/>
    </source>
</evidence>
<dbReference type="Gene3D" id="2.40.10.120">
    <property type="match status" value="1"/>
</dbReference>
<comment type="catalytic activity">
    <reaction evidence="1">
        <text>Acts on substrates that are at least partially unfolded. The cleavage site P1 residue is normally between a pair of hydrophobic residues, such as Val-|-Val.</text>
        <dbReference type="EC" id="3.4.21.107"/>
    </reaction>
</comment>
<dbReference type="FunFam" id="2.40.10.120:FF:000007">
    <property type="entry name" value="Periplasmic serine endoprotease DegP-like"/>
    <property type="match status" value="1"/>
</dbReference>
<dbReference type="SMART" id="SM00228">
    <property type="entry name" value="PDZ"/>
    <property type="match status" value="2"/>
</dbReference>
<dbReference type="InterPro" id="IPR011782">
    <property type="entry name" value="Pept_S1C_Do"/>
</dbReference>
<evidence type="ECO:0000256" key="15">
    <source>
        <dbReference type="PIRSR" id="PIRSR611782-1"/>
    </source>
</evidence>
<feature type="signal peptide" evidence="18">
    <location>
        <begin position="1"/>
        <end position="26"/>
    </location>
</feature>
<evidence type="ECO:0000256" key="4">
    <source>
        <dbReference type="ARBA" id="ARBA00010541"/>
    </source>
</evidence>
<comment type="function">
    <text evidence="2">Might be efficient in the degradation of transiently denatured and unfolded proteins which accumulate in the periplasm following stress conditions.</text>
</comment>
<keyword evidence="11" id="KW-0378">Hydrolase</keyword>
<feature type="active site" description="Charge relay system" evidence="15">
    <location>
        <position position="146"/>
    </location>
</feature>
<dbReference type="PANTHER" id="PTHR22939:SF130">
    <property type="entry name" value="PERIPLASMIC SERINE ENDOPROTEASE DEGP-LIKE-RELATED"/>
    <property type="match status" value="1"/>
</dbReference>
<dbReference type="OrthoDB" id="9758917at2"/>
<name>A0A317MR28_9GAMM</name>
<evidence type="ECO:0000313" key="21">
    <source>
        <dbReference type="Proteomes" id="UP000246569"/>
    </source>
</evidence>